<evidence type="ECO:0000313" key="3">
    <source>
        <dbReference type="EMBL" id="KAF2000354.1"/>
    </source>
</evidence>
<proteinExistence type="predicted"/>
<name>A0A6A5WHC9_9PLEO</name>
<evidence type="ECO:0000256" key="1">
    <source>
        <dbReference type="SAM" id="Phobius"/>
    </source>
</evidence>
<sequence length="428" mass="49768">MIPKGFRHSFTSLAFYISTFVIFSQLWSLWTQSSHPYLSYIPSSWQFNADVHANVHTLSNEQCDIAFPKLYHSLDASVKRRNGRKIGRDEISIQQGRCMLRVLIYGGELFVVDSGAPEQCYVTNGNERERILGTLAQIDRSISTAPSSDPAMPNVEFSLTLDDLPRRSKGHGAFFAYTRNDSVEYDDIWLMPNYAYWSWNYTHAPSWNSIRREIMDAETELPWYKKDPRVVWRGKIKMAQLRSELVRVSEGKSWSDIRPVVINNPNDQHTKDVMNLRQFCGYKFTVQTEGTSYSGRLKYLQLCRSALITHPLEWQEFHTHLMRVAGPQINYIEASENFGNLESAMEYYKEHDNEAEEIARNSYETFARRYLTPAAVTCYWRRILWTWASVQGFEPELYTRDSNGHKVMRGTPWTAFAANWPQDPSKIP</sequence>
<dbReference type="AlphaFoldDB" id="A0A6A5WHC9"/>
<dbReference type="Pfam" id="PF05686">
    <property type="entry name" value="Glyco_transf_90"/>
    <property type="match status" value="1"/>
</dbReference>
<dbReference type="PANTHER" id="PTHR12203">
    <property type="entry name" value="KDEL LYS-ASP-GLU-LEU CONTAINING - RELATED"/>
    <property type="match status" value="1"/>
</dbReference>
<dbReference type="InterPro" id="IPR006598">
    <property type="entry name" value="CAP10"/>
</dbReference>
<dbReference type="PANTHER" id="PTHR12203:SF107">
    <property type="entry name" value="GLYCOSYL TRANSFERASE CAP10 DOMAIN-CONTAINING PROTEIN"/>
    <property type="match status" value="1"/>
</dbReference>
<feature type="domain" description="Glycosyl transferase CAP10" evidence="2">
    <location>
        <begin position="151"/>
        <end position="394"/>
    </location>
</feature>
<dbReference type="Proteomes" id="UP000799779">
    <property type="component" value="Unassembled WGS sequence"/>
</dbReference>
<keyword evidence="1" id="KW-0812">Transmembrane</keyword>
<gene>
    <name evidence="3" type="ORF">P154DRAFT_522553</name>
</gene>
<organism evidence="3 4">
    <name type="scientific">Amniculicola lignicola CBS 123094</name>
    <dbReference type="NCBI Taxonomy" id="1392246"/>
    <lineage>
        <taxon>Eukaryota</taxon>
        <taxon>Fungi</taxon>
        <taxon>Dikarya</taxon>
        <taxon>Ascomycota</taxon>
        <taxon>Pezizomycotina</taxon>
        <taxon>Dothideomycetes</taxon>
        <taxon>Pleosporomycetidae</taxon>
        <taxon>Pleosporales</taxon>
        <taxon>Amniculicolaceae</taxon>
        <taxon>Amniculicola</taxon>
    </lineage>
</organism>
<evidence type="ECO:0000259" key="2">
    <source>
        <dbReference type="SMART" id="SM00672"/>
    </source>
</evidence>
<dbReference type="SMART" id="SM00672">
    <property type="entry name" value="CAP10"/>
    <property type="match status" value="1"/>
</dbReference>
<accession>A0A6A5WHC9</accession>
<keyword evidence="4" id="KW-1185">Reference proteome</keyword>
<dbReference type="EMBL" id="ML977589">
    <property type="protein sequence ID" value="KAF2000354.1"/>
    <property type="molecule type" value="Genomic_DNA"/>
</dbReference>
<keyword evidence="1" id="KW-0472">Membrane</keyword>
<feature type="transmembrane region" description="Helical" evidence="1">
    <location>
        <begin position="12"/>
        <end position="30"/>
    </location>
</feature>
<evidence type="ECO:0000313" key="4">
    <source>
        <dbReference type="Proteomes" id="UP000799779"/>
    </source>
</evidence>
<reference evidence="3" key="1">
    <citation type="journal article" date="2020" name="Stud. Mycol.">
        <title>101 Dothideomycetes genomes: a test case for predicting lifestyles and emergence of pathogens.</title>
        <authorList>
            <person name="Haridas S."/>
            <person name="Albert R."/>
            <person name="Binder M."/>
            <person name="Bloem J."/>
            <person name="Labutti K."/>
            <person name="Salamov A."/>
            <person name="Andreopoulos B."/>
            <person name="Baker S."/>
            <person name="Barry K."/>
            <person name="Bills G."/>
            <person name="Bluhm B."/>
            <person name="Cannon C."/>
            <person name="Castanera R."/>
            <person name="Culley D."/>
            <person name="Daum C."/>
            <person name="Ezra D."/>
            <person name="Gonzalez J."/>
            <person name="Henrissat B."/>
            <person name="Kuo A."/>
            <person name="Liang C."/>
            <person name="Lipzen A."/>
            <person name="Lutzoni F."/>
            <person name="Magnuson J."/>
            <person name="Mondo S."/>
            <person name="Nolan M."/>
            <person name="Ohm R."/>
            <person name="Pangilinan J."/>
            <person name="Park H.-J."/>
            <person name="Ramirez L."/>
            <person name="Alfaro M."/>
            <person name="Sun H."/>
            <person name="Tritt A."/>
            <person name="Yoshinaga Y."/>
            <person name="Zwiers L.-H."/>
            <person name="Turgeon B."/>
            <person name="Goodwin S."/>
            <person name="Spatafora J."/>
            <person name="Crous P."/>
            <person name="Grigoriev I."/>
        </authorList>
    </citation>
    <scope>NUCLEOTIDE SEQUENCE</scope>
    <source>
        <strain evidence="3">CBS 123094</strain>
    </source>
</reference>
<keyword evidence="1" id="KW-1133">Transmembrane helix</keyword>
<protein>
    <recommendedName>
        <fullName evidence="2">Glycosyl transferase CAP10 domain-containing protein</fullName>
    </recommendedName>
</protein>
<dbReference type="InterPro" id="IPR051091">
    <property type="entry name" value="O-Glucosyltr/Glycosyltrsf_90"/>
</dbReference>
<dbReference type="OrthoDB" id="202415at2759"/>